<evidence type="ECO:0000313" key="2">
    <source>
        <dbReference type="Proteomes" id="UP000326396"/>
    </source>
</evidence>
<sequence length="133" mass="15189">MGPRGLLIIAYMMARIDYKRETRTVNGKILVLSRCNARFAWNHNNGYSGLNHLIMTRTIPLAPVVSDLATVRHHDYNWVWLLPYLLRGKYDVAPIYALWGKYGCSSTCYWVSMGAPVLVTGTCYWVSMDLQNA</sequence>
<keyword evidence="2" id="KW-1185">Reference proteome</keyword>
<organism evidence="1 2">
    <name type="scientific">Mikania micrantha</name>
    <name type="common">bitter vine</name>
    <dbReference type="NCBI Taxonomy" id="192012"/>
    <lineage>
        <taxon>Eukaryota</taxon>
        <taxon>Viridiplantae</taxon>
        <taxon>Streptophyta</taxon>
        <taxon>Embryophyta</taxon>
        <taxon>Tracheophyta</taxon>
        <taxon>Spermatophyta</taxon>
        <taxon>Magnoliopsida</taxon>
        <taxon>eudicotyledons</taxon>
        <taxon>Gunneridae</taxon>
        <taxon>Pentapetalae</taxon>
        <taxon>asterids</taxon>
        <taxon>campanulids</taxon>
        <taxon>Asterales</taxon>
        <taxon>Asteraceae</taxon>
        <taxon>Asteroideae</taxon>
        <taxon>Heliantheae alliance</taxon>
        <taxon>Eupatorieae</taxon>
        <taxon>Mikania</taxon>
    </lineage>
</organism>
<comment type="caution">
    <text evidence="1">The sequence shown here is derived from an EMBL/GenBank/DDBJ whole genome shotgun (WGS) entry which is preliminary data.</text>
</comment>
<dbReference type="AlphaFoldDB" id="A0A5N6NXC1"/>
<gene>
    <name evidence="1" type="ORF">E3N88_15146</name>
</gene>
<accession>A0A5N6NXC1</accession>
<reference evidence="1 2" key="1">
    <citation type="submission" date="2019-05" db="EMBL/GenBank/DDBJ databases">
        <title>Mikania micrantha, genome provides insights into the molecular mechanism of rapid growth.</title>
        <authorList>
            <person name="Liu B."/>
        </authorList>
    </citation>
    <scope>NUCLEOTIDE SEQUENCE [LARGE SCALE GENOMIC DNA]</scope>
    <source>
        <strain evidence="1">NLD-2019</strain>
        <tissue evidence="1">Leaf</tissue>
    </source>
</reference>
<dbReference type="Proteomes" id="UP000326396">
    <property type="component" value="Linkage Group LG16"/>
</dbReference>
<name>A0A5N6NXC1_9ASTR</name>
<dbReference type="EMBL" id="SZYD01000008">
    <property type="protein sequence ID" value="KAD5507443.1"/>
    <property type="molecule type" value="Genomic_DNA"/>
</dbReference>
<protein>
    <submittedName>
        <fullName evidence="1">Uncharacterized protein</fullName>
    </submittedName>
</protein>
<evidence type="ECO:0000313" key="1">
    <source>
        <dbReference type="EMBL" id="KAD5507443.1"/>
    </source>
</evidence>
<proteinExistence type="predicted"/>